<evidence type="ECO:0000256" key="1">
    <source>
        <dbReference type="ARBA" id="ARBA00004651"/>
    </source>
</evidence>
<feature type="transmembrane region" description="Helical" evidence="5">
    <location>
        <begin position="328"/>
        <end position="347"/>
    </location>
</feature>
<name>A0A317ZLH4_9MICO</name>
<dbReference type="Gene3D" id="1.20.1250.20">
    <property type="entry name" value="MFS general substrate transporter like domains"/>
    <property type="match status" value="2"/>
</dbReference>
<dbReference type="Proteomes" id="UP000246722">
    <property type="component" value="Unassembled WGS sequence"/>
</dbReference>
<dbReference type="PANTHER" id="PTHR23518">
    <property type="entry name" value="C-METHYLTRANSFERASE"/>
    <property type="match status" value="1"/>
</dbReference>
<feature type="transmembrane region" description="Helical" evidence="5">
    <location>
        <begin position="157"/>
        <end position="177"/>
    </location>
</feature>
<proteinExistence type="predicted"/>
<dbReference type="SUPFAM" id="SSF103473">
    <property type="entry name" value="MFS general substrate transporter"/>
    <property type="match status" value="1"/>
</dbReference>
<dbReference type="EMBL" id="QHLY01000013">
    <property type="protein sequence ID" value="PXA65730.1"/>
    <property type="molecule type" value="Genomic_DNA"/>
</dbReference>
<evidence type="ECO:0000256" key="4">
    <source>
        <dbReference type="ARBA" id="ARBA00023136"/>
    </source>
</evidence>
<dbReference type="PROSITE" id="PS50850">
    <property type="entry name" value="MFS"/>
    <property type="match status" value="1"/>
</dbReference>
<dbReference type="InterPro" id="IPR036259">
    <property type="entry name" value="MFS_trans_sf"/>
</dbReference>
<dbReference type="CDD" id="cd17370">
    <property type="entry name" value="MFS_MJ1317_like"/>
    <property type="match status" value="1"/>
</dbReference>
<feature type="transmembrane region" description="Helical" evidence="5">
    <location>
        <begin position="43"/>
        <end position="65"/>
    </location>
</feature>
<feature type="transmembrane region" description="Helical" evidence="5">
    <location>
        <begin position="264"/>
        <end position="287"/>
    </location>
</feature>
<evidence type="ECO:0000256" key="5">
    <source>
        <dbReference type="SAM" id="Phobius"/>
    </source>
</evidence>
<dbReference type="InterPro" id="IPR020846">
    <property type="entry name" value="MFS_dom"/>
</dbReference>
<organism evidence="7 8">
    <name type="scientific">Cryobacterium arcticum</name>
    <dbReference type="NCBI Taxonomy" id="670052"/>
    <lineage>
        <taxon>Bacteria</taxon>
        <taxon>Bacillati</taxon>
        <taxon>Actinomycetota</taxon>
        <taxon>Actinomycetes</taxon>
        <taxon>Micrococcales</taxon>
        <taxon>Microbacteriaceae</taxon>
        <taxon>Cryobacterium</taxon>
    </lineage>
</organism>
<keyword evidence="8" id="KW-1185">Reference proteome</keyword>
<feature type="domain" description="Major facilitator superfamily (MFS) profile" evidence="6">
    <location>
        <begin position="25"/>
        <end position="412"/>
    </location>
</feature>
<comment type="subcellular location">
    <subcellularLocation>
        <location evidence="1">Cell membrane</location>
        <topology evidence="1">Multi-pass membrane protein</topology>
    </subcellularLocation>
</comment>
<feature type="transmembrane region" description="Helical" evidence="5">
    <location>
        <begin position="359"/>
        <end position="382"/>
    </location>
</feature>
<keyword evidence="4 5" id="KW-0472">Membrane</keyword>
<evidence type="ECO:0000256" key="3">
    <source>
        <dbReference type="ARBA" id="ARBA00022989"/>
    </source>
</evidence>
<feature type="transmembrane region" description="Helical" evidence="5">
    <location>
        <begin position="237"/>
        <end position="258"/>
    </location>
</feature>
<dbReference type="AlphaFoldDB" id="A0A317ZLH4"/>
<gene>
    <name evidence="7" type="ORF">CTB96_19875</name>
</gene>
<feature type="transmembrane region" description="Helical" evidence="5">
    <location>
        <begin position="299"/>
        <end position="322"/>
    </location>
</feature>
<evidence type="ECO:0000256" key="2">
    <source>
        <dbReference type="ARBA" id="ARBA00022692"/>
    </source>
</evidence>
<feature type="transmembrane region" description="Helical" evidence="5">
    <location>
        <begin position="388"/>
        <end position="408"/>
    </location>
</feature>
<reference evidence="7 8" key="1">
    <citation type="submission" date="2018-05" db="EMBL/GenBank/DDBJ databases">
        <title>Genetic diversity of glacier-inhabiting Cryobacterium bacteria in China and description of Cryobacterium mengkeensis sp. nov. and Arthrobacter glacialis sp. nov.</title>
        <authorList>
            <person name="Liu Q."/>
            <person name="Xin Y.-H."/>
        </authorList>
    </citation>
    <scope>NUCLEOTIDE SEQUENCE [LARGE SCALE GENOMIC DNA]</scope>
    <source>
        <strain evidence="7 8">SK-1</strain>
    </source>
</reference>
<feature type="transmembrane region" description="Helical" evidence="5">
    <location>
        <begin position="183"/>
        <end position="203"/>
    </location>
</feature>
<feature type="transmembrane region" description="Helical" evidence="5">
    <location>
        <begin position="95"/>
        <end position="121"/>
    </location>
</feature>
<dbReference type="InterPro" id="IPR011701">
    <property type="entry name" value="MFS"/>
</dbReference>
<evidence type="ECO:0000313" key="8">
    <source>
        <dbReference type="Proteomes" id="UP000246722"/>
    </source>
</evidence>
<dbReference type="PANTHER" id="PTHR23518:SF2">
    <property type="entry name" value="MAJOR FACILITATOR SUPERFAMILY TRANSPORTER"/>
    <property type="match status" value="1"/>
</dbReference>
<evidence type="ECO:0000313" key="7">
    <source>
        <dbReference type="EMBL" id="PXA65730.1"/>
    </source>
</evidence>
<sequence>MYISFADRGGSPRRRGAGATRVSSVVVTLGVVSLLTDISSESVAAILPLYLTTVIGLSPIAYGVIDGLYQGVSAIVRIFGGWAADRTERPKWVAVFGYGISALARIGFLLATGFSAIVAIVTVDRLGKGLRTAPRDAMITAASVPENLGRSFGVHRMLDTVGAAVGPLLAFLILLVLPTGFTTVFVLSLGCALLGLVVLGLLVPGRTGAAVPPAVGTTPVRPAFSWRALADPGLRRVLVVAGLCGLFTVGDGFVYLALQARTDFAATWFPLLYVGTNVVFLALAIPLGRLADRWGRARVFVAGHAALVAAYLCAAVPIGTLLPTLVCLVLLGVFYAATDGVLAALAAQFAPAGSTATGLAGAQTVVALARFLASTVFGVLWYSVGSTVALLGFAAALLLMLPVAAFLLRTRSSPGHR</sequence>
<accession>A0A317ZLH4</accession>
<keyword evidence="2 5" id="KW-0812">Transmembrane</keyword>
<evidence type="ECO:0000259" key="6">
    <source>
        <dbReference type="PROSITE" id="PS50850"/>
    </source>
</evidence>
<dbReference type="GO" id="GO:0022857">
    <property type="term" value="F:transmembrane transporter activity"/>
    <property type="evidence" value="ECO:0007669"/>
    <property type="project" value="InterPro"/>
</dbReference>
<dbReference type="RefSeq" id="WP_110128718.1">
    <property type="nucleotide sequence ID" value="NZ_QHLY01000013.1"/>
</dbReference>
<keyword evidence="3 5" id="KW-1133">Transmembrane helix</keyword>
<protein>
    <submittedName>
        <fullName evidence="7">MFS transporter</fullName>
    </submittedName>
</protein>
<dbReference type="Pfam" id="PF07690">
    <property type="entry name" value="MFS_1"/>
    <property type="match status" value="1"/>
</dbReference>
<comment type="caution">
    <text evidence="7">The sequence shown here is derived from an EMBL/GenBank/DDBJ whole genome shotgun (WGS) entry which is preliminary data.</text>
</comment>
<dbReference type="OrthoDB" id="9803985at2"/>
<dbReference type="GO" id="GO:0005886">
    <property type="term" value="C:plasma membrane"/>
    <property type="evidence" value="ECO:0007669"/>
    <property type="project" value="UniProtKB-SubCell"/>
</dbReference>